<evidence type="ECO:0000313" key="1">
    <source>
        <dbReference type="EMBL" id="RRT40399.1"/>
    </source>
</evidence>
<organism evidence="1 2">
    <name type="scientific">Ensete ventricosum</name>
    <name type="common">Abyssinian banana</name>
    <name type="synonym">Musa ensete</name>
    <dbReference type="NCBI Taxonomy" id="4639"/>
    <lineage>
        <taxon>Eukaryota</taxon>
        <taxon>Viridiplantae</taxon>
        <taxon>Streptophyta</taxon>
        <taxon>Embryophyta</taxon>
        <taxon>Tracheophyta</taxon>
        <taxon>Spermatophyta</taxon>
        <taxon>Magnoliopsida</taxon>
        <taxon>Liliopsida</taxon>
        <taxon>Zingiberales</taxon>
        <taxon>Musaceae</taxon>
        <taxon>Ensete</taxon>
    </lineage>
</organism>
<reference evidence="1 2" key="1">
    <citation type="journal article" date="2014" name="Agronomy (Basel)">
        <title>A Draft Genome Sequence for Ensete ventricosum, the Drought-Tolerant Tree Against Hunger.</title>
        <authorList>
            <person name="Harrison J."/>
            <person name="Moore K.A."/>
            <person name="Paszkiewicz K."/>
            <person name="Jones T."/>
            <person name="Grant M."/>
            <person name="Ambacheew D."/>
            <person name="Muzemil S."/>
            <person name="Studholme D.J."/>
        </authorList>
    </citation>
    <scope>NUCLEOTIDE SEQUENCE [LARGE SCALE GENOMIC DNA]</scope>
</reference>
<evidence type="ECO:0000313" key="2">
    <source>
        <dbReference type="Proteomes" id="UP000287651"/>
    </source>
</evidence>
<dbReference type="Proteomes" id="UP000287651">
    <property type="component" value="Unassembled WGS sequence"/>
</dbReference>
<accession>A0A426XLL1</accession>
<dbReference type="EMBL" id="AMZH03019410">
    <property type="protein sequence ID" value="RRT40399.1"/>
    <property type="molecule type" value="Genomic_DNA"/>
</dbReference>
<name>A0A426XLL1_ENSVE</name>
<gene>
    <name evidence="1" type="ORF">B296_00038886</name>
</gene>
<proteinExistence type="predicted"/>
<dbReference type="AlphaFoldDB" id="A0A426XLL1"/>
<comment type="caution">
    <text evidence="1">The sequence shown here is derived from an EMBL/GenBank/DDBJ whole genome shotgun (WGS) entry which is preliminary data.</text>
</comment>
<protein>
    <submittedName>
        <fullName evidence="1">Uncharacterized protein</fullName>
    </submittedName>
</protein>
<sequence length="98" mass="10943">MYSTAYCLLHSLVEHSGINPKSLAFGYLDEKPIDTGLMKLLGLCLLPSLTLLVVALFTEVELPTAPDHSHDHIPLHGIHWYLHLDFFLSGIQTPYADD</sequence>